<organism evidence="2 3">
    <name type="scientific">Streptomyces olivaceiscleroticus</name>
    <dbReference type="NCBI Taxonomy" id="68245"/>
    <lineage>
        <taxon>Bacteria</taxon>
        <taxon>Bacillati</taxon>
        <taxon>Actinomycetota</taxon>
        <taxon>Actinomycetes</taxon>
        <taxon>Kitasatosporales</taxon>
        <taxon>Streptomycetaceae</taxon>
        <taxon>Streptomyces</taxon>
    </lineage>
</organism>
<comment type="caution">
    <text evidence="2">The sequence shown here is derived from an EMBL/GenBank/DDBJ whole genome shotgun (WGS) entry which is preliminary data.</text>
</comment>
<dbReference type="EMBL" id="BAAABY010000049">
    <property type="protein sequence ID" value="GAA0492167.1"/>
    <property type="molecule type" value="Genomic_DNA"/>
</dbReference>
<evidence type="ECO:0000256" key="1">
    <source>
        <dbReference type="SAM" id="MobiDB-lite"/>
    </source>
</evidence>
<name>A0ABP3L2R8_9ACTN</name>
<dbReference type="Proteomes" id="UP001500909">
    <property type="component" value="Unassembled WGS sequence"/>
</dbReference>
<feature type="compositionally biased region" description="Basic and acidic residues" evidence="1">
    <location>
        <begin position="1"/>
        <end position="14"/>
    </location>
</feature>
<evidence type="ECO:0000313" key="2">
    <source>
        <dbReference type="EMBL" id="GAA0492167.1"/>
    </source>
</evidence>
<proteinExistence type="predicted"/>
<feature type="region of interest" description="Disordered" evidence="1">
    <location>
        <begin position="1"/>
        <end position="62"/>
    </location>
</feature>
<accession>A0ABP3L2R8</accession>
<reference evidence="3" key="1">
    <citation type="journal article" date="2019" name="Int. J. Syst. Evol. Microbiol.">
        <title>The Global Catalogue of Microorganisms (GCM) 10K type strain sequencing project: providing services to taxonomists for standard genome sequencing and annotation.</title>
        <authorList>
            <consortium name="The Broad Institute Genomics Platform"/>
            <consortium name="The Broad Institute Genome Sequencing Center for Infectious Disease"/>
            <person name="Wu L."/>
            <person name="Ma J."/>
        </authorList>
    </citation>
    <scope>NUCLEOTIDE SEQUENCE [LARGE SCALE GENOMIC DNA]</scope>
    <source>
        <strain evidence="3">JCM 4805</strain>
    </source>
</reference>
<sequence length="62" mass="6343">MELRAFRLPRRDSGAARFPAPAPEPASARGLSGPPVSGRGPAGVGRQEMPRLFGSGAATISV</sequence>
<evidence type="ECO:0000313" key="3">
    <source>
        <dbReference type="Proteomes" id="UP001500909"/>
    </source>
</evidence>
<keyword evidence="3" id="KW-1185">Reference proteome</keyword>
<protein>
    <submittedName>
        <fullName evidence="2">Uncharacterized protein</fullName>
    </submittedName>
</protein>
<gene>
    <name evidence="2" type="ORF">GCM10010361_66820</name>
</gene>